<evidence type="ECO:0000256" key="1">
    <source>
        <dbReference type="ARBA" id="ARBA00023015"/>
    </source>
</evidence>
<dbReference type="AlphaFoldDB" id="A0A7Y7M4I7"/>
<proteinExistence type="predicted"/>
<keyword evidence="2" id="KW-0804">Transcription</keyword>
<protein>
    <submittedName>
        <fullName evidence="4">AraC family transcriptional regulator</fullName>
    </submittedName>
</protein>
<sequence>MRPSIEYLRRRITAHCLNSRTETAVPGLSLTRADAPTMPVQSVHQPTFCLIAQGSKQVVLGPRLFAYDARHYLITTVELPITGGVTQASADRPYLALTLALDPTRIAALLLDSPDALRDPGTMPGLAVSTVTDALLDPVARLVGLLDRPDDIPVLAPLIEREILYRLLQGEQGATLRQAARADSRLSQVSRAIAWIRDHYAEPFSIGDLAAETGMSPSSFHRHFKAVTMMSPLQFRTRIRLQAARHMLLADGQDAAGVGFVVGYDSPSQFSREYRRMFGIPPARDAARL</sequence>
<evidence type="ECO:0000256" key="2">
    <source>
        <dbReference type="ARBA" id="ARBA00023163"/>
    </source>
</evidence>
<dbReference type="RefSeq" id="WP_176639621.1">
    <property type="nucleotide sequence ID" value="NZ_JABXXP010000085.1"/>
</dbReference>
<comment type="caution">
    <text evidence="4">The sequence shown here is derived from an EMBL/GenBank/DDBJ whole genome shotgun (WGS) entry which is preliminary data.</text>
</comment>
<dbReference type="Gene3D" id="1.10.10.60">
    <property type="entry name" value="Homeodomain-like"/>
    <property type="match status" value="2"/>
</dbReference>
<dbReference type="PROSITE" id="PS01124">
    <property type="entry name" value="HTH_ARAC_FAMILY_2"/>
    <property type="match status" value="1"/>
</dbReference>
<dbReference type="PANTHER" id="PTHR43436">
    <property type="entry name" value="ARAC-FAMILY TRANSCRIPTIONAL REGULATOR"/>
    <property type="match status" value="1"/>
</dbReference>
<accession>A0A7Y7M4I7</accession>
<dbReference type="InterPro" id="IPR018060">
    <property type="entry name" value="HTH_AraC"/>
</dbReference>
<dbReference type="EMBL" id="JABXXP010000085">
    <property type="protein sequence ID" value="NVN10870.1"/>
    <property type="molecule type" value="Genomic_DNA"/>
</dbReference>
<dbReference type="SUPFAM" id="SSF46689">
    <property type="entry name" value="Homeodomain-like"/>
    <property type="match status" value="2"/>
</dbReference>
<evidence type="ECO:0000313" key="5">
    <source>
        <dbReference type="Proteomes" id="UP000534870"/>
    </source>
</evidence>
<gene>
    <name evidence="4" type="ORF">HUK84_06875</name>
</gene>
<name>A0A7Y7M4I7_9PROT</name>
<dbReference type="InterPro" id="IPR009057">
    <property type="entry name" value="Homeodomain-like_sf"/>
</dbReference>
<dbReference type="GO" id="GO:0003700">
    <property type="term" value="F:DNA-binding transcription factor activity"/>
    <property type="evidence" value="ECO:0007669"/>
    <property type="project" value="InterPro"/>
</dbReference>
<keyword evidence="1" id="KW-0805">Transcription regulation</keyword>
<dbReference type="Pfam" id="PF06719">
    <property type="entry name" value="AraC_N"/>
    <property type="match status" value="1"/>
</dbReference>
<dbReference type="GO" id="GO:0043565">
    <property type="term" value="F:sequence-specific DNA binding"/>
    <property type="evidence" value="ECO:0007669"/>
    <property type="project" value="InterPro"/>
</dbReference>
<organism evidence="4 5">
    <name type="scientific">Nguyenibacter vanlangensis</name>
    <dbReference type="NCBI Taxonomy" id="1216886"/>
    <lineage>
        <taxon>Bacteria</taxon>
        <taxon>Pseudomonadati</taxon>
        <taxon>Pseudomonadota</taxon>
        <taxon>Alphaproteobacteria</taxon>
        <taxon>Acetobacterales</taxon>
        <taxon>Acetobacteraceae</taxon>
        <taxon>Nguyenibacter</taxon>
    </lineage>
</organism>
<feature type="domain" description="HTH araC/xylS-type" evidence="3">
    <location>
        <begin position="190"/>
        <end position="288"/>
    </location>
</feature>
<dbReference type="InterPro" id="IPR009594">
    <property type="entry name" value="Tscrpt_reg_HTH_AraC_N"/>
</dbReference>
<dbReference type="Proteomes" id="UP000534870">
    <property type="component" value="Unassembled WGS sequence"/>
</dbReference>
<dbReference type="Pfam" id="PF12833">
    <property type="entry name" value="HTH_18"/>
    <property type="match status" value="1"/>
</dbReference>
<dbReference type="PANTHER" id="PTHR43436:SF1">
    <property type="entry name" value="TRANSCRIPTIONAL REGULATORY PROTEIN"/>
    <property type="match status" value="1"/>
</dbReference>
<dbReference type="SMART" id="SM00342">
    <property type="entry name" value="HTH_ARAC"/>
    <property type="match status" value="1"/>
</dbReference>
<reference evidence="4 5" key="1">
    <citation type="submission" date="2020-06" db="EMBL/GenBank/DDBJ databases">
        <title>Description of novel acetic acid bacteria.</title>
        <authorList>
            <person name="Sombolestani A."/>
        </authorList>
    </citation>
    <scope>NUCLEOTIDE SEQUENCE [LARGE SCALE GENOMIC DNA]</scope>
    <source>
        <strain evidence="4 5">LMG 31431</strain>
    </source>
</reference>
<evidence type="ECO:0000313" key="4">
    <source>
        <dbReference type="EMBL" id="NVN10870.1"/>
    </source>
</evidence>
<evidence type="ECO:0000259" key="3">
    <source>
        <dbReference type="PROSITE" id="PS01124"/>
    </source>
</evidence>
<feature type="non-terminal residue" evidence="4">
    <location>
        <position position="289"/>
    </location>
</feature>